<protein>
    <recommendedName>
        <fullName evidence="4">Lipoprotein</fullName>
    </recommendedName>
</protein>
<accession>A0A2Y8ZTB6</accession>
<keyword evidence="1" id="KW-0732">Signal</keyword>
<dbReference type="Proteomes" id="UP000250028">
    <property type="component" value="Unassembled WGS sequence"/>
</dbReference>
<dbReference type="AlphaFoldDB" id="A0A2Y8ZTB6"/>
<reference evidence="3" key="1">
    <citation type="submission" date="2016-10" db="EMBL/GenBank/DDBJ databases">
        <authorList>
            <person name="Varghese N."/>
            <person name="Submissions S."/>
        </authorList>
    </citation>
    <scope>NUCLEOTIDE SEQUENCE [LARGE SCALE GENOMIC DNA]</scope>
    <source>
        <strain evidence="3">DSM 22951</strain>
    </source>
</reference>
<evidence type="ECO:0008006" key="4">
    <source>
        <dbReference type="Google" id="ProtNLM"/>
    </source>
</evidence>
<dbReference type="EMBL" id="UESZ01000001">
    <property type="protein sequence ID" value="SSA35234.1"/>
    <property type="molecule type" value="Genomic_DNA"/>
</dbReference>
<proteinExistence type="predicted"/>
<keyword evidence="3" id="KW-1185">Reference proteome</keyword>
<gene>
    <name evidence="2" type="ORF">SAMN04489750_2584</name>
</gene>
<name>A0A2Y8ZTB6_9MICO</name>
<evidence type="ECO:0000256" key="1">
    <source>
        <dbReference type="SAM" id="SignalP"/>
    </source>
</evidence>
<evidence type="ECO:0000313" key="3">
    <source>
        <dbReference type="Proteomes" id="UP000250028"/>
    </source>
</evidence>
<dbReference type="RefSeq" id="WP_109686377.1">
    <property type="nucleotide sequence ID" value="NZ_QGDN01000001.1"/>
</dbReference>
<feature type="signal peptide" evidence="1">
    <location>
        <begin position="1"/>
        <end position="20"/>
    </location>
</feature>
<dbReference type="OrthoDB" id="3731283at2"/>
<feature type="chain" id="PRO_5038967790" description="Lipoprotein" evidence="1">
    <location>
        <begin position="21"/>
        <end position="178"/>
    </location>
</feature>
<sequence length="178" mass="18641">MRNTATAAVLALLCALLISACSSSPTGPEPGGGGQVEYVEVTEGHLTFQVPSTWQKSTGAGKPFEVKYSGNGMQLQAAGELGDDSGAYAALARLDLPAMVGLTGYQPGATDRITVDGAHDAVLRNFTYTDGSSTKHGIWIVATQWPYPKSAALAITGTQVDPDVAAHIQETLQFKTYH</sequence>
<organism evidence="2 3">
    <name type="scientific">Branchiibius hedensis</name>
    <dbReference type="NCBI Taxonomy" id="672460"/>
    <lineage>
        <taxon>Bacteria</taxon>
        <taxon>Bacillati</taxon>
        <taxon>Actinomycetota</taxon>
        <taxon>Actinomycetes</taxon>
        <taxon>Micrococcales</taxon>
        <taxon>Dermacoccaceae</taxon>
        <taxon>Branchiibius</taxon>
    </lineage>
</organism>
<evidence type="ECO:0000313" key="2">
    <source>
        <dbReference type="EMBL" id="SSA35234.1"/>
    </source>
</evidence>
<dbReference type="PROSITE" id="PS51257">
    <property type="entry name" value="PROKAR_LIPOPROTEIN"/>
    <property type="match status" value="1"/>
</dbReference>